<evidence type="ECO:0000313" key="4">
    <source>
        <dbReference type="Proteomes" id="UP000830055"/>
    </source>
</evidence>
<gene>
    <name evidence="3" type="ORF">DPPLL_09070</name>
</gene>
<keyword evidence="2" id="KW-0812">Transmembrane</keyword>
<protein>
    <recommendedName>
        <fullName evidence="5">LPXTG cell wall anchor domain-containing protein</fullName>
    </recommendedName>
</protein>
<evidence type="ECO:0000313" key="3">
    <source>
        <dbReference type="EMBL" id="BDD86542.1"/>
    </source>
</evidence>
<dbReference type="EMBL" id="AP025516">
    <property type="protein sequence ID" value="BDD86542.1"/>
    <property type="molecule type" value="Genomic_DNA"/>
</dbReference>
<sequence length="84" mass="9124">MDSQKQEIVLQVFFYGGLILLAMLVMLCGLGLAFGSRRVSVFGFWGALVMLGVLGLLFRKIRGVSSKRRSDMVSRGQGRGAGGR</sequence>
<organism evidence="3 4">
    <name type="scientific">Desulfofustis limnaeus</name>
    <dbReference type="NCBI Taxonomy" id="2740163"/>
    <lineage>
        <taxon>Bacteria</taxon>
        <taxon>Pseudomonadati</taxon>
        <taxon>Thermodesulfobacteriota</taxon>
        <taxon>Desulfobulbia</taxon>
        <taxon>Desulfobulbales</taxon>
        <taxon>Desulfocapsaceae</taxon>
        <taxon>Desulfofustis</taxon>
    </lineage>
</organism>
<keyword evidence="2" id="KW-1133">Transmembrane helix</keyword>
<proteinExistence type="predicted"/>
<evidence type="ECO:0000256" key="1">
    <source>
        <dbReference type="SAM" id="MobiDB-lite"/>
    </source>
</evidence>
<accession>A0ABN6M0V3</accession>
<keyword evidence="4" id="KW-1185">Reference proteome</keyword>
<dbReference type="RefSeq" id="WP_284153625.1">
    <property type="nucleotide sequence ID" value="NZ_AP025516.1"/>
</dbReference>
<feature type="transmembrane region" description="Helical" evidence="2">
    <location>
        <begin position="40"/>
        <end position="58"/>
    </location>
</feature>
<reference evidence="3 4" key="1">
    <citation type="submission" date="2022-01" db="EMBL/GenBank/DDBJ databases">
        <title>Desulfofustis limnae sp. nov., a novel mesophilic sulfate-reducing bacterium isolated from marsh soil.</title>
        <authorList>
            <person name="Watanabe M."/>
            <person name="Takahashi A."/>
            <person name="Kojima H."/>
            <person name="Fukui M."/>
        </authorList>
    </citation>
    <scope>NUCLEOTIDE SEQUENCE [LARGE SCALE GENOMIC DNA]</scope>
    <source>
        <strain evidence="3 4">PPLL</strain>
    </source>
</reference>
<evidence type="ECO:0008006" key="5">
    <source>
        <dbReference type="Google" id="ProtNLM"/>
    </source>
</evidence>
<keyword evidence="2" id="KW-0472">Membrane</keyword>
<feature type="transmembrane region" description="Helical" evidence="2">
    <location>
        <begin position="12"/>
        <end position="34"/>
    </location>
</feature>
<name>A0ABN6M0V3_9BACT</name>
<evidence type="ECO:0000256" key="2">
    <source>
        <dbReference type="SAM" id="Phobius"/>
    </source>
</evidence>
<dbReference type="Proteomes" id="UP000830055">
    <property type="component" value="Chromosome"/>
</dbReference>
<feature type="region of interest" description="Disordered" evidence="1">
    <location>
        <begin position="65"/>
        <end position="84"/>
    </location>
</feature>